<keyword evidence="2" id="KW-1185">Reference proteome</keyword>
<reference evidence="2" key="2">
    <citation type="journal article" date="2018" name="Mol. Plant Microbe Interact.">
        <title>Genome sequence resources for the wheat stripe rust pathogen (Puccinia striiformis f. sp. tritici) and the barley stripe rust pathogen (Puccinia striiformis f. sp. hordei).</title>
        <authorList>
            <person name="Xia C."/>
            <person name="Wang M."/>
            <person name="Yin C."/>
            <person name="Cornejo O.E."/>
            <person name="Hulbert S.H."/>
            <person name="Chen X."/>
        </authorList>
    </citation>
    <scope>NUCLEOTIDE SEQUENCE [LARGE SCALE GENOMIC DNA]</scope>
    <source>
        <strain evidence="2">93-210</strain>
    </source>
</reference>
<dbReference type="Proteomes" id="UP001060170">
    <property type="component" value="Chromosome 12"/>
</dbReference>
<reference evidence="1 2" key="3">
    <citation type="journal article" date="2022" name="Microbiol. Spectr.">
        <title>Folding features and dynamics of 3D genome architecture in plant fungal pathogens.</title>
        <authorList>
            <person name="Xia C."/>
        </authorList>
    </citation>
    <scope>NUCLEOTIDE SEQUENCE [LARGE SCALE GENOMIC DNA]</scope>
    <source>
        <strain evidence="1 2">93-210</strain>
    </source>
</reference>
<protein>
    <submittedName>
        <fullName evidence="1">Uncharacterized protein</fullName>
    </submittedName>
</protein>
<reference evidence="2" key="1">
    <citation type="journal article" date="2018" name="BMC Genomics">
        <title>Genomic insights into host adaptation between the wheat stripe rust pathogen (Puccinia striiformis f. sp. tritici) and the barley stripe rust pathogen (Puccinia striiformis f. sp. hordei).</title>
        <authorList>
            <person name="Xia C."/>
            <person name="Wang M."/>
            <person name="Yin C."/>
            <person name="Cornejo O.E."/>
            <person name="Hulbert S.H."/>
            <person name="Chen X."/>
        </authorList>
    </citation>
    <scope>NUCLEOTIDE SEQUENCE [LARGE SCALE GENOMIC DNA]</scope>
    <source>
        <strain evidence="2">93-210</strain>
    </source>
</reference>
<comment type="caution">
    <text evidence="1">The sequence shown here is derived from an EMBL/GenBank/DDBJ whole genome shotgun (WGS) entry which is preliminary data.</text>
</comment>
<sequence>MKSFYNLDTTIPLEKDNDPDILLHMSQHPFQSEPTPLPNISMDLDAPLIIVDQSQKRKITGCSSIEAPDNKRVACDKGNDVDDVNAVINDDQRLSISNKFPKSNSKSDNLIDRIFPPVTVVKLSLEGKTLAEINSTVGRTVSVDSLACWKQLYERTRSVARNPALYGQRRGCPLALSSKESQFLVVALQLEPTLYLDEIQRHIEAMTGVIHLLNTISNKLKDRLFFTKKKARKVDPRQSSAQRAAYIDQVGVYPSHFFVFMGEFYLSASSSPHPVSHLSWLHPPDESGVSVETHTRDKAWALKGRRTDQLLRRTNSPRVSLMPAVSLDGLLGVIAQPGTMRRLDVKYVLEEVLLPVMNPFPARNSILILDNVKIHHCGRIASLCAEAGILLMYLPPYSPDMNPIEKVFSVLKSNLKHDQIITGTDKDPRLIKAYLRRLVTAHLMGRLYRGSGYEVSRGD</sequence>
<gene>
    <name evidence="1" type="ORF">MJO28_012714</name>
</gene>
<accession>A0ACC0E157</accession>
<proteinExistence type="predicted"/>
<evidence type="ECO:0000313" key="2">
    <source>
        <dbReference type="Proteomes" id="UP001060170"/>
    </source>
</evidence>
<organism evidence="1 2">
    <name type="scientific">Puccinia striiformis f. sp. tritici</name>
    <dbReference type="NCBI Taxonomy" id="168172"/>
    <lineage>
        <taxon>Eukaryota</taxon>
        <taxon>Fungi</taxon>
        <taxon>Dikarya</taxon>
        <taxon>Basidiomycota</taxon>
        <taxon>Pucciniomycotina</taxon>
        <taxon>Pucciniomycetes</taxon>
        <taxon>Pucciniales</taxon>
        <taxon>Pucciniaceae</taxon>
        <taxon>Puccinia</taxon>
    </lineage>
</organism>
<dbReference type="EMBL" id="CM045876">
    <property type="protein sequence ID" value="KAI7942687.1"/>
    <property type="molecule type" value="Genomic_DNA"/>
</dbReference>
<evidence type="ECO:0000313" key="1">
    <source>
        <dbReference type="EMBL" id="KAI7942687.1"/>
    </source>
</evidence>
<name>A0ACC0E157_9BASI</name>